<evidence type="ECO:0000313" key="3">
    <source>
        <dbReference type="EMBL" id="MFC3282147.1"/>
    </source>
</evidence>
<evidence type="ECO:0000259" key="2">
    <source>
        <dbReference type="Pfam" id="PF00589"/>
    </source>
</evidence>
<proteinExistence type="predicted"/>
<dbReference type="RefSeq" id="WP_386771213.1">
    <property type="nucleotide sequence ID" value="NZ_JBHRUG010000002.1"/>
</dbReference>
<dbReference type="InterPro" id="IPR002104">
    <property type="entry name" value="Integrase_catalytic"/>
</dbReference>
<gene>
    <name evidence="3" type="ORF">ACFOEV_00815</name>
</gene>
<comment type="caution">
    <text evidence="3">The sequence shown here is derived from an EMBL/GenBank/DDBJ whole genome shotgun (WGS) entry which is preliminary data.</text>
</comment>
<dbReference type="Proteomes" id="UP001595579">
    <property type="component" value="Unassembled WGS sequence"/>
</dbReference>
<dbReference type="SUPFAM" id="SSF56349">
    <property type="entry name" value="DNA breaking-rejoining enzymes"/>
    <property type="match status" value="1"/>
</dbReference>
<keyword evidence="1" id="KW-0233">DNA recombination</keyword>
<organism evidence="3 4">
    <name type="scientific">Litchfieldella rifensis</name>
    <dbReference type="NCBI Taxonomy" id="762643"/>
    <lineage>
        <taxon>Bacteria</taxon>
        <taxon>Pseudomonadati</taxon>
        <taxon>Pseudomonadota</taxon>
        <taxon>Gammaproteobacteria</taxon>
        <taxon>Oceanospirillales</taxon>
        <taxon>Halomonadaceae</taxon>
        <taxon>Litchfieldella</taxon>
    </lineage>
</organism>
<dbReference type="Gene3D" id="1.10.443.10">
    <property type="entry name" value="Intergrase catalytic core"/>
    <property type="match status" value="1"/>
</dbReference>
<protein>
    <submittedName>
        <fullName evidence="3">Tyrosine-type recombinase/integrase</fullName>
    </submittedName>
</protein>
<dbReference type="EMBL" id="JBHRUG010000002">
    <property type="protein sequence ID" value="MFC3282147.1"/>
    <property type="molecule type" value="Genomic_DNA"/>
</dbReference>
<evidence type="ECO:0000313" key="4">
    <source>
        <dbReference type="Proteomes" id="UP001595579"/>
    </source>
</evidence>
<dbReference type="InterPro" id="IPR013762">
    <property type="entry name" value="Integrase-like_cat_sf"/>
</dbReference>
<dbReference type="InterPro" id="IPR011010">
    <property type="entry name" value="DNA_brk_join_enz"/>
</dbReference>
<sequence>MQYLVRKHRLTTSRTCPSLACKHVAPHTLRHSTAMELLHHGVNQSVIALWLGHESRRKKHSLRSPARKRIRADIVQATNYSPSWSRSDYAELPHGRNQAHKLPNSAMRHNPGYGIMPSLMVLQAFLASQRSSALANSRRSPSL</sequence>
<feature type="domain" description="Tyr recombinase" evidence="2">
    <location>
        <begin position="22"/>
        <end position="56"/>
    </location>
</feature>
<reference evidence="4" key="1">
    <citation type="journal article" date="2019" name="Int. J. Syst. Evol. Microbiol.">
        <title>The Global Catalogue of Microorganisms (GCM) 10K type strain sequencing project: providing services to taxonomists for standard genome sequencing and annotation.</title>
        <authorList>
            <consortium name="The Broad Institute Genomics Platform"/>
            <consortium name="The Broad Institute Genome Sequencing Center for Infectious Disease"/>
            <person name="Wu L."/>
            <person name="Ma J."/>
        </authorList>
    </citation>
    <scope>NUCLEOTIDE SEQUENCE [LARGE SCALE GENOMIC DNA]</scope>
    <source>
        <strain evidence="4">CECT 7698</strain>
    </source>
</reference>
<evidence type="ECO:0000256" key="1">
    <source>
        <dbReference type="ARBA" id="ARBA00023172"/>
    </source>
</evidence>
<accession>A0ABV7LIR9</accession>
<keyword evidence="4" id="KW-1185">Reference proteome</keyword>
<name>A0ABV7LIR9_9GAMM</name>
<dbReference type="Pfam" id="PF00589">
    <property type="entry name" value="Phage_integrase"/>
    <property type="match status" value="1"/>
</dbReference>